<keyword evidence="1" id="KW-0812">Transmembrane</keyword>
<reference evidence="2" key="1">
    <citation type="submission" date="2021-05" db="EMBL/GenBank/DDBJ databases">
        <authorList>
            <person name="Pietrasiak N."/>
            <person name="Ward R."/>
            <person name="Stajich J.E."/>
            <person name="Kurbessoian T."/>
        </authorList>
    </citation>
    <scope>NUCLEOTIDE SEQUENCE</scope>
    <source>
        <strain evidence="2">JT2-VF2</strain>
    </source>
</reference>
<dbReference type="EMBL" id="JAHHHN010000013">
    <property type="protein sequence ID" value="MBW4563484.1"/>
    <property type="molecule type" value="Genomic_DNA"/>
</dbReference>
<name>A0A951PZT9_9NOST</name>
<protein>
    <submittedName>
        <fullName evidence="2">HpsJ family protein</fullName>
    </submittedName>
</protein>
<keyword evidence="1" id="KW-0472">Membrane</keyword>
<feature type="transmembrane region" description="Helical" evidence="1">
    <location>
        <begin position="28"/>
        <end position="51"/>
    </location>
</feature>
<dbReference type="NCBIfam" id="NF038305">
    <property type="entry name" value="HpsJ_fam"/>
    <property type="match status" value="1"/>
</dbReference>
<gene>
    <name evidence="2" type="ORF">KME32_20530</name>
</gene>
<evidence type="ECO:0000256" key="1">
    <source>
        <dbReference type="SAM" id="Phobius"/>
    </source>
</evidence>
<sequence length="236" mass="26978">MYQLLDIELAKLGKSLESVLGVINLYRLVGYCLLILAFFDLVDVVYPLNFMNPVWEFQTMGSLVERVAIPLVALLLVFSGKLENRLAWEFPVLGILSRLTLLVSLLYILLLPLGVSNTIRLYNNNLEQFHKEYNQQLSQAKHAENQISQATPTELKNMLERQGRSLDNKKPEEVKSQMLSGITQAKQQIKAQAEEKKSSANLRLFKSSVKWNLGALISAFLFMAMWRGTNWTRQDE</sequence>
<organism evidence="2 3">
    <name type="scientific">Mojavia pulchra JT2-VF2</name>
    <dbReference type="NCBI Taxonomy" id="287848"/>
    <lineage>
        <taxon>Bacteria</taxon>
        <taxon>Bacillati</taxon>
        <taxon>Cyanobacteriota</taxon>
        <taxon>Cyanophyceae</taxon>
        <taxon>Nostocales</taxon>
        <taxon>Nostocaceae</taxon>
    </lineage>
</organism>
<comment type="caution">
    <text evidence="2">The sequence shown here is derived from an EMBL/GenBank/DDBJ whole genome shotgun (WGS) entry which is preliminary data.</text>
</comment>
<dbReference type="AlphaFoldDB" id="A0A951PZT9"/>
<feature type="transmembrane region" description="Helical" evidence="1">
    <location>
        <begin position="92"/>
        <end position="115"/>
    </location>
</feature>
<accession>A0A951PZT9</accession>
<feature type="transmembrane region" description="Helical" evidence="1">
    <location>
        <begin position="63"/>
        <end position="80"/>
    </location>
</feature>
<evidence type="ECO:0000313" key="3">
    <source>
        <dbReference type="Proteomes" id="UP000715781"/>
    </source>
</evidence>
<dbReference type="Proteomes" id="UP000715781">
    <property type="component" value="Unassembled WGS sequence"/>
</dbReference>
<dbReference type="InterPro" id="IPR047709">
    <property type="entry name" value="HpsJ-like"/>
</dbReference>
<reference evidence="2" key="2">
    <citation type="journal article" date="2022" name="Microbiol. Resour. Announc.">
        <title>Metagenome Sequencing to Explore Phylogenomics of Terrestrial Cyanobacteria.</title>
        <authorList>
            <person name="Ward R.D."/>
            <person name="Stajich J.E."/>
            <person name="Johansen J.R."/>
            <person name="Huntemann M."/>
            <person name="Clum A."/>
            <person name="Foster B."/>
            <person name="Foster B."/>
            <person name="Roux S."/>
            <person name="Palaniappan K."/>
            <person name="Varghese N."/>
            <person name="Mukherjee S."/>
            <person name="Reddy T.B.K."/>
            <person name="Daum C."/>
            <person name="Copeland A."/>
            <person name="Chen I.A."/>
            <person name="Ivanova N.N."/>
            <person name="Kyrpides N.C."/>
            <person name="Shapiro N."/>
            <person name="Eloe-Fadrosh E.A."/>
            <person name="Pietrasiak N."/>
        </authorList>
    </citation>
    <scope>NUCLEOTIDE SEQUENCE</scope>
    <source>
        <strain evidence="2">JT2-VF2</strain>
    </source>
</reference>
<evidence type="ECO:0000313" key="2">
    <source>
        <dbReference type="EMBL" id="MBW4563484.1"/>
    </source>
</evidence>
<keyword evidence="1" id="KW-1133">Transmembrane helix</keyword>
<proteinExistence type="predicted"/>